<dbReference type="OrthoDB" id="414418at2759"/>
<dbReference type="SMART" id="SM00855">
    <property type="entry name" value="PGAM"/>
    <property type="match status" value="1"/>
</dbReference>
<dbReference type="EMBL" id="KQ999417">
    <property type="protein sequence ID" value="KZV41593.1"/>
    <property type="molecule type" value="Genomic_DNA"/>
</dbReference>
<dbReference type="PANTHER" id="PTHR16469">
    <property type="entry name" value="UBIQUITIN-ASSOCIATED AND SH3 DOMAIN-CONTAINING BA-RELATED"/>
    <property type="match status" value="1"/>
</dbReference>
<dbReference type="CDD" id="cd07040">
    <property type="entry name" value="HP"/>
    <property type="match status" value="1"/>
</dbReference>
<dbReference type="InterPro" id="IPR051710">
    <property type="entry name" value="Phosphatase_SH3-domain"/>
</dbReference>
<name>A0A2Z7CAX5_9LAMI</name>
<dbReference type="Pfam" id="PF00300">
    <property type="entry name" value="His_Phos_1"/>
    <property type="match status" value="1"/>
</dbReference>
<gene>
    <name evidence="1" type="ORF">F511_15362</name>
</gene>
<dbReference type="InterPro" id="IPR029033">
    <property type="entry name" value="His_PPase_superfam"/>
</dbReference>
<organism evidence="1 2">
    <name type="scientific">Dorcoceras hygrometricum</name>
    <dbReference type="NCBI Taxonomy" id="472368"/>
    <lineage>
        <taxon>Eukaryota</taxon>
        <taxon>Viridiplantae</taxon>
        <taxon>Streptophyta</taxon>
        <taxon>Embryophyta</taxon>
        <taxon>Tracheophyta</taxon>
        <taxon>Spermatophyta</taxon>
        <taxon>Magnoliopsida</taxon>
        <taxon>eudicotyledons</taxon>
        <taxon>Gunneridae</taxon>
        <taxon>Pentapetalae</taxon>
        <taxon>asterids</taxon>
        <taxon>lamiids</taxon>
        <taxon>Lamiales</taxon>
        <taxon>Gesneriaceae</taxon>
        <taxon>Didymocarpoideae</taxon>
        <taxon>Trichosporeae</taxon>
        <taxon>Loxocarpinae</taxon>
        <taxon>Dorcoceras</taxon>
    </lineage>
</organism>
<protein>
    <recommendedName>
        <fullName evidence="3">Phosphoglycerate mutase family protein</fullName>
    </recommendedName>
</protein>
<keyword evidence="2" id="KW-1185">Reference proteome</keyword>
<evidence type="ECO:0008006" key="3">
    <source>
        <dbReference type="Google" id="ProtNLM"/>
    </source>
</evidence>
<evidence type="ECO:0000313" key="2">
    <source>
        <dbReference type="Proteomes" id="UP000250235"/>
    </source>
</evidence>
<evidence type="ECO:0000313" key="1">
    <source>
        <dbReference type="EMBL" id="KZV41593.1"/>
    </source>
</evidence>
<dbReference type="PANTHER" id="PTHR16469:SF27">
    <property type="entry name" value="UBIQUITIN-ASSOCIATED AND SH3 DOMAIN-CONTAINING BA-RELATED"/>
    <property type="match status" value="1"/>
</dbReference>
<proteinExistence type="predicted"/>
<accession>A0A2Z7CAX5</accession>
<dbReference type="Gene3D" id="3.40.50.1240">
    <property type="entry name" value="Phosphoglycerate mutase-like"/>
    <property type="match status" value="1"/>
</dbReference>
<dbReference type="InterPro" id="IPR012398">
    <property type="entry name" value="PRIB5"/>
</dbReference>
<dbReference type="PIRSF" id="PIRSF015897">
    <property type="entry name" value="PRIB5"/>
    <property type="match status" value="1"/>
</dbReference>
<reference evidence="1 2" key="1">
    <citation type="journal article" date="2015" name="Proc. Natl. Acad. Sci. U.S.A.">
        <title>The resurrection genome of Boea hygrometrica: A blueprint for survival of dehydration.</title>
        <authorList>
            <person name="Xiao L."/>
            <person name="Yang G."/>
            <person name="Zhang L."/>
            <person name="Yang X."/>
            <person name="Zhao S."/>
            <person name="Ji Z."/>
            <person name="Zhou Q."/>
            <person name="Hu M."/>
            <person name="Wang Y."/>
            <person name="Chen M."/>
            <person name="Xu Y."/>
            <person name="Jin H."/>
            <person name="Xiao X."/>
            <person name="Hu G."/>
            <person name="Bao F."/>
            <person name="Hu Y."/>
            <person name="Wan P."/>
            <person name="Li L."/>
            <person name="Deng X."/>
            <person name="Kuang T."/>
            <person name="Xiang C."/>
            <person name="Zhu J.K."/>
            <person name="Oliver M.J."/>
            <person name="He Y."/>
        </authorList>
    </citation>
    <scope>NUCLEOTIDE SEQUENCE [LARGE SCALE GENOMIC DNA]</scope>
    <source>
        <strain evidence="2">cv. XS01</strain>
    </source>
</reference>
<dbReference type="AlphaFoldDB" id="A0A2Z7CAX5"/>
<dbReference type="SUPFAM" id="SSF53254">
    <property type="entry name" value="Phosphoglycerate mutase-like"/>
    <property type="match status" value="1"/>
</dbReference>
<sequence length="273" mass="30209">MGSAEASTKPTELFQNVVVMRHGDRLDNSDPAWINTAARPWDPPLNDSGRDRAFATGRSIRSQLGFPIHRVFVSPFLRCLETANGVVAGLLTVTDERGDSVDAVIGPSKIKVSVEYGLCEMLNHIAIRRNVAPNDGKFSFDISKCESTLSAGTLDHSVERVYEELPKWEEPVGGARARYLNVIGSLADKYPSQNLLLVTHGEGVGCAVSKFVEDVDMVCEVDYCAYSHLRRPIYIDENESFKAGDFVGLPEGLVGLKYILLNKESYDFEENYK</sequence>
<dbReference type="InterPro" id="IPR013078">
    <property type="entry name" value="His_Pase_superF_clade-1"/>
</dbReference>
<dbReference type="Proteomes" id="UP000250235">
    <property type="component" value="Unassembled WGS sequence"/>
</dbReference>